<reference evidence="3" key="1">
    <citation type="submission" date="2015-12" db="EMBL/GenBank/DDBJ databases">
        <title>Update maize B73 reference genome by single molecule sequencing technologies.</title>
        <authorList>
            <consortium name="Maize Genome Sequencing Project"/>
            <person name="Ware D."/>
        </authorList>
    </citation>
    <scope>NUCLEOTIDE SEQUENCE</scope>
    <source>
        <tissue evidence="3">Seedling</tissue>
    </source>
</reference>
<keyword evidence="2" id="KW-0472">Membrane</keyword>
<dbReference type="OMA" id="FVKSERW"/>
<name>A0A1D6QMC5_MAIZE</name>
<proteinExistence type="predicted"/>
<dbReference type="eggNOG" id="ENOG502S10T">
    <property type="taxonomic scope" value="Eukaryota"/>
</dbReference>
<evidence type="ECO:0000256" key="1">
    <source>
        <dbReference type="SAM" id="MobiDB-lite"/>
    </source>
</evidence>
<dbReference type="PaxDb" id="4577-GRMZM2G014409_P01"/>
<accession>A0A1D6QMC5</accession>
<dbReference type="AlphaFoldDB" id="A0A1D6QMC5"/>
<dbReference type="PANTHER" id="PTHR34964">
    <property type="entry name" value="MEMBRANE LIPOPROTEIN-RELATED"/>
    <property type="match status" value="1"/>
</dbReference>
<dbReference type="InParanoid" id="A0A1D6QMC5"/>
<keyword evidence="2" id="KW-1133">Transmembrane helix</keyword>
<dbReference type="EMBL" id="CM000780">
    <property type="protein sequence ID" value="AQK58817.1"/>
    <property type="molecule type" value="Genomic_DNA"/>
</dbReference>
<sequence>MAESEAEIIPATVPLYSAPSSPPSLASSPSPVKPCSGHRGDESAGGLVIVRSIQKLEADVAATRKELAQLGKRGNEMEKALVSLSAQLHRGLSKLAEMEADRAAGRGRSIACDTDVASFSLRSEQWGDRLAASEYLPSFSHALSLGEMDDVELMGGQRRKAQKVKPIVPLIGDILFSRRKSTKEKGDDGSYSAFRCRADPPTMPGNHQEGQGPPGASVCLWLVTVLLLLSLLGGGACLAAYILLPPHEAPAWLAAVGLALVALPWAFWIVTCAYRCAKVRANESRTMAVAPASGSMCSRSGS</sequence>
<evidence type="ECO:0000313" key="3">
    <source>
        <dbReference type="EMBL" id="AQK58817.1"/>
    </source>
</evidence>
<dbReference type="FunCoup" id="A0A1D6QMC5">
    <property type="interactions" value="2661"/>
</dbReference>
<gene>
    <name evidence="3" type="ORF">ZEAMMB73_Zm00001d053139</name>
</gene>
<organism evidence="3">
    <name type="scientific">Zea mays</name>
    <name type="common">Maize</name>
    <dbReference type="NCBI Taxonomy" id="4577"/>
    <lineage>
        <taxon>Eukaryota</taxon>
        <taxon>Viridiplantae</taxon>
        <taxon>Streptophyta</taxon>
        <taxon>Embryophyta</taxon>
        <taxon>Tracheophyta</taxon>
        <taxon>Spermatophyta</taxon>
        <taxon>Magnoliopsida</taxon>
        <taxon>Liliopsida</taxon>
        <taxon>Poales</taxon>
        <taxon>Poaceae</taxon>
        <taxon>PACMAD clade</taxon>
        <taxon>Panicoideae</taxon>
        <taxon>Andropogonodae</taxon>
        <taxon>Andropogoneae</taxon>
        <taxon>Tripsacinae</taxon>
        <taxon>Zea</taxon>
    </lineage>
</organism>
<feature type="transmembrane region" description="Helical" evidence="2">
    <location>
        <begin position="250"/>
        <end position="277"/>
    </location>
</feature>
<dbReference type="ExpressionAtlas" id="A0A1D6QMC5">
    <property type="expression patterns" value="baseline and differential"/>
</dbReference>
<feature type="region of interest" description="Disordered" evidence="1">
    <location>
        <begin position="1"/>
        <end position="41"/>
    </location>
</feature>
<protein>
    <submittedName>
        <fullName evidence="3">Uncharacterized protein</fullName>
    </submittedName>
</protein>
<keyword evidence="2" id="KW-0812">Transmembrane</keyword>
<evidence type="ECO:0000256" key="2">
    <source>
        <dbReference type="SAM" id="Phobius"/>
    </source>
</evidence>
<feature type="transmembrane region" description="Helical" evidence="2">
    <location>
        <begin position="218"/>
        <end position="244"/>
    </location>
</feature>
<dbReference type="PANTHER" id="PTHR34964:SF1">
    <property type="entry name" value="MEMBRANE LIPOPROTEIN"/>
    <property type="match status" value="1"/>
</dbReference>
<feature type="compositionally biased region" description="Low complexity" evidence="1">
    <location>
        <begin position="14"/>
        <end position="30"/>
    </location>
</feature>